<dbReference type="NCBIfam" id="TIGR00430">
    <property type="entry name" value="Q_tRNA_tgt"/>
    <property type="match status" value="1"/>
</dbReference>
<keyword evidence="2" id="KW-0808">Transferase</keyword>
<dbReference type="SUPFAM" id="SSF51713">
    <property type="entry name" value="tRNA-guanine transglycosylase"/>
    <property type="match status" value="1"/>
</dbReference>
<dbReference type="InterPro" id="IPR036511">
    <property type="entry name" value="TGT-like_sf"/>
</dbReference>
<evidence type="ECO:0000256" key="4">
    <source>
        <dbReference type="ARBA" id="ARBA00022723"/>
    </source>
</evidence>
<name>A0A1B6E4B8_9HEMI</name>
<feature type="domain" description="tRNA-guanine(15) transglycosylase-like" evidence="7">
    <location>
        <begin position="53"/>
        <end position="406"/>
    </location>
</feature>
<dbReference type="Pfam" id="PF01702">
    <property type="entry name" value="TGT"/>
    <property type="match status" value="1"/>
</dbReference>
<dbReference type="PANTHER" id="PTHR43530">
    <property type="entry name" value="QUEUINE TRNA-RIBOSYLTRANSFERASE CATALYTIC SUBUNIT 1"/>
    <property type="match status" value="1"/>
</dbReference>
<keyword evidence="5" id="KW-0862">Zinc</keyword>
<keyword evidence="3" id="KW-0819">tRNA processing</keyword>
<dbReference type="EC" id="2.4.2.64" evidence="6"/>
<dbReference type="Gene3D" id="3.20.20.105">
    <property type="entry name" value="Queuine tRNA-ribosyltransferase-like"/>
    <property type="match status" value="1"/>
</dbReference>
<protein>
    <recommendedName>
        <fullName evidence="6">tRNA-guanosine(34) queuine transglycosylase</fullName>
        <ecNumber evidence="6">2.4.2.64</ecNumber>
    </recommendedName>
</protein>
<dbReference type="GO" id="GO:0006400">
    <property type="term" value="P:tRNA modification"/>
    <property type="evidence" value="ECO:0007669"/>
    <property type="project" value="InterPro"/>
</dbReference>
<reference evidence="8" key="1">
    <citation type="submission" date="2015-12" db="EMBL/GenBank/DDBJ databases">
        <title>De novo transcriptome assembly of four potential Pierce s Disease insect vectors from Arizona vineyards.</title>
        <authorList>
            <person name="Tassone E.E."/>
        </authorList>
    </citation>
    <scope>NUCLEOTIDE SEQUENCE</scope>
</reference>
<dbReference type="EMBL" id="GEDC01004537">
    <property type="protein sequence ID" value="JAS32761.1"/>
    <property type="molecule type" value="Transcribed_RNA"/>
</dbReference>
<dbReference type="HAMAP" id="MF_00168">
    <property type="entry name" value="Q_tRNA_Tgt"/>
    <property type="match status" value="1"/>
</dbReference>
<evidence type="ECO:0000256" key="2">
    <source>
        <dbReference type="ARBA" id="ARBA00022679"/>
    </source>
</evidence>
<dbReference type="AlphaFoldDB" id="A0A1B6E4B8"/>
<evidence type="ECO:0000256" key="5">
    <source>
        <dbReference type="ARBA" id="ARBA00022833"/>
    </source>
</evidence>
<feature type="non-terminal residue" evidence="8">
    <location>
        <position position="1"/>
    </location>
</feature>
<keyword evidence="1" id="KW-0328">Glycosyltransferase</keyword>
<dbReference type="GO" id="GO:0005829">
    <property type="term" value="C:cytosol"/>
    <property type="evidence" value="ECO:0007669"/>
    <property type="project" value="TreeGrafter"/>
</dbReference>
<evidence type="ECO:0000313" key="8">
    <source>
        <dbReference type="EMBL" id="JAS32761.1"/>
    </source>
</evidence>
<evidence type="ECO:0000256" key="3">
    <source>
        <dbReference type="ARBA" id="ARBA00022694"/>
    </source>
</evidence>
<proteinExistence type="inferred from homology"/>
<dbReference type="InterPro" id="IPR002616">
    <property type="entry name" value="tRNA_ribo_trans-like"/>
</dbReference>
<dbReference type="InterPro" id="IPR004803">
    <property type="entry name" value="TGT"/>
</dbReference>
<dbReference type="GO" id="GO:0008479">
    <property type="term" value="F:tRNA-guanosine(34) queuine transglycosylase activity"/>
    <property type="evidence" value="ECO:0007669"/>
    <property type="project" value="UniProtKB-EC"/>
</dbReference>
<organism evidence="8">
    <name type="scientific">Clastoptera arizonana</name>
    <name type="common">Arizona spittle bug</name>
    <dbReference type="NCBI Taxonomy" id="38151"/>
    <lineage>
        <taxon>Eukaryota</taxon>
        <taxon>Metazoa</taxon>
        <taxon>Ecdysozoa</taxon>
        <taxon>Arthropoda</taxon>
        <taxon>Hexapoda</taxon>
        <taxon>Insecta</taxon>
        <taxon>Pterygota</taxon>
        <taxon>Neoptera</taxon>
        <taxon>Paraneoptera</taxon>
        <taxon>Hemiptera</taxon>
        <taxon>Auchenorrhyncha</taxon>
        <taxon>Cercopoidea</taxon>
        <taxon>Clastopteridae</taxon>
        <taxon>Clastoptera</taxon>
    </lineage>
</organism>
<accession>A0A1B6E4B8</accession>
<evidence type="ECO:0000259" key="7">
    <source>
        <dbReference type="Pfam" id="PF01702"/>
    </source>
</evidence>
<evidence type="ECO:0000256" key="6">
    <source>
        <dbReference type="ARBA" id="ARBA00024223"/>
    </source>
</evidence>
<dbReference type="NCBIfam" id="TIGR00449">
    <property type="entry name" value="tgt_general"/>
    <property type="match status" value="1"/>
</dbReference>
<keyword evidence="4" id="KW-0479">Metal-binding</keyword>
<dbReference type="PANTHER" id="PTHR43530:SF1">
    <property type="entry name" value="QUEUINE TRNA-RIBOSYLTRANSFERASE CATALYTIC SUBUNIT 1"/>
    <property type="match status" value="1"/>
</dbReference>
<dbReference type="GO" id="GO:0046872">
    <property type="term" value="F:metal ion binding"/>
    <property type="evidence" value="ECO:0007669"/>
    <property type="project" value="UniProtKB-KW"/>
</dbReference>
<gene>
    <name evidence="8" type="ORF">g.23192</name>
</gene>
<sequence>FTLPCSWFLLSYRYQNIVLFYYFNNIYFKMSAPSSNLRKSALSFKIIAECSVSKARTSIMTLPHSNVDTPVFMPVGTQGTLKGLLPDQLETLGCQIILANTYHLGTRPGPELLEKAGGLHKFMGWERALLTDSGGFQMVSLLTLAEITEEGVKFQSPYGAQECMLTPERSIEIQTAIGADIIMQLDDVIKTTSTGPRVEEATYRTTRWLDRCLKVHKNVDKQNLFPIVQGVLVPELRIKSAQLHAERDVPGFAVGGLSGGEAKEDFWNMVLLSTENLPRDKPRYLMGVGFAVDLVICVALGVDMFDCVFPTRTARFGCALVIGGQLSLKQKKYAKDYRPLEEGCDCSTCKNYTRAYLHGIVTVETVACHLISVHNIAFQMRLMRNIRESIKENKFPQFVKDFMKKTFEGSEYPEWVVNALSAVNIKLDDITDNSDKKGYSIECTTNQR</sequence>
<evidence type="ECO:0000256" key="1">
    <source>
        <dbReference type="ARBA" id="ARBA00022676"/>
    </source>
</evidence>